<feature type="binding site" evidence="9">
    <location>
        <position position="82"/>
    </location>
    <ligand>
        <name>ATP</name>
        <dbReference type="ChEBI" id="CHEBI:30616"/>
    </ligand>
</feature>
<evidence type="ECO:0000256" key="7">
    <source>
        <dbReference type="ARBA" id="ARBA00047899"/>
    </source>
</evidence>
<dbReference type="GeneID" id="37121625"/>
<name>A0A318ZB18_ASPNB</name>
<dbReference type="Gene3D" id="3.30.200.20">
    <property type="entry name" value="Phosphorylase Kinase, domain 1"/>
    <property type="match status" value="1"/>
</dbReference>
<evidence type="ECO:0000256" key="6">
    <source>
        <dbReference type="ARBA" id="ARBA00022840"/>
    </source>
</evidence>
<dbReference type="Proteomes" id="UP000247647">
    <property type="component" value="Unassembled WGS sequence"/>
</dbReference>
<comment type="catalytic activity">
    <reaction evidence="7">
        <text>L-threonyl-[protein] + ATP = O-phospho-L-threonyl-[protein] + ADP + H(+)</text>
        <dbReference type="Rhea" id="RHEA:46608"/>
        <dbReference type="Rhea" id="RHEA-COMP:11060"/>
        <dbReference type="Rhea" id="RHEA-COMP:11605"/>
        <dbReference type="ChEBI" id="CHEBI:15378"/>
        <dbReference type="ChEBI" id="CHEBI:30013"/>
        <dbReference type="ChEBI" id="CHEBI:30616"/>
        <dbReference type="ChEBI" id="CHEBI:61977"/>
        <dbReference type="ChEBI" id="CHEBI:456216"/>
        <dbReference type="EC" id="2.7.11.1"/>
    </reaction>
</comment>
<evidence type="ECO:0000256" key="1">
    <source>
        <dbReference type="ARBA" id="ARBA00012513"/>
    </source>
</evidence>
<evidence type="ECO:0000256" key="4">
    <source>
        <dbReference type="ARBA" id="ARBA00022741"/>
    </source>
</evidence>
<evidence type="ECO:0000313" key="12">
    <source>
        <dbReference type="Proteomes" id="UP000247647"/>
    </source>
</evidence>
<keyword evidence="4 9" id="KW-0547">Nucleotide-binding</keyword>
<evidence type="ECO:0000256" key="5">
    <source>
        <dbReference type="ARBA" id="ARBA00022777"/>
    </source>
</evidence>
<protein>
    <recommendedName>
        <fullName evidence="1">non-specific serine/threonine protein kinase</fullName>
        <ecNumber evidence="1">2.7.11.1</ecNumber>
    </recommendedName>
</protein>
<dbReference type="Pfam" id="PF00069">
    <property type="entry name" value="Pkinase"/>
    <property type="match status" value="1"/>
</dbReference>
<dbReference type="GO" id="GO:0004674">
    <property type="term" value="F:protein serine/threonine kinase activity"/>
    <property type="evidence" value="ECO:0007669"/>
    <property type="project" value="UniProtKB-KW"/>
</dbReference>
<reference evidence="11" key="1">
    <citation type="submission" date="2016-12" db="EMBL/GenBank/DDBJ databases">
        <title>The genomes of Aspergillus section Nigri reveals drivers in fungal speciation.</title>
        <authorList>
            <consortium name="DOE Joint Genome Institute"/>
            <person name="Vesth T.C."/>
            <person name="Nybo J."/>
            <person name="Theobald S."/>
            <person name="Brandl J."/>
            <person name="Frisvad J.C."/>
            <person name="Nielsen K.F."/>
            <person name="Lyhne E.K."/>
            <person name="Kogle M.E."/>
            <person name="Kuo A."/>
            <person name="Riley R."/>
            <person name="Clum A."/>
            <person name="Nolan M."/>
            <person name="Lipzen A."/>
            <person name="Salamov A."/>
            <person name="Henrissat B."/>
            <person name="Wiebenga A."/>
            <person name="De Vries R.P."/>
            <person name="Grigoriev I.V."/>
            <person name="Mortensen U.H."/>
            <person name="Andersen M.R."/>
            <person name="Baker S.E."/>
        </authorList>
    </citation>
    <scope>NUCLEOTIDE SEQUENCE [LARGE SCALE GENOMIC DNA]</scope>
    <source>
        <strain evidence="11">CBS 115656</strain>
    </source>
</reference>
<dbReference type="PROSITE" id="PS50011">
    <property type="entry name" value="PROTEIN_KINASE_DOM"/>
    <property type="match status" value="1"/>
</dbReference>
<organism evidence="11 12">
    <name type="scientific">Aspergillus neoniger (strain CBS 115656)</name>
    <dbReference type="NCBI Taxonomy" id="1448310"/>
    <lineage>
        <taxon>Eukaryota</taxon>
        <taxon>Fungi</taxon>
        <taxon>Dikarya</taxon>
        <taxon>Ascomycota</taxon>
        <taxon>Pezizomycotina</taxon>
        <taxon>Eurotiomycetes</taxon>
        <taxon>Eurotiomycetidae</taxon>
        <taxon>Eurotiales</taxon>
        <taxon>Aspergillaceae</taxon>
        <taxon>Aspergillus</taxon>
        <taxon>Aspergillus subgen. Circumdati</taxon>
    </lineage>
</organism>
<dbReference type="Gene3D" id="1.10.510.10">
    <property type="entry name" value="Transferase(Phosphotransferase) domain 1"/>
    <property type="match status" value="1"/>
</dbReference>
<comment type="catalytic activity">
    <reaction evidence="8">
        <text>L-seryl-[protein] + ATP = O-phospho-L-seryl-[protein] + ADP + H(+)</text>
        <dbReference type="Rhea" id="RHEA:17989"/>
        <dbReference type="Rhea" id="RHEA-COMP:9863"/>
        <dbReference type="Rhea" id="RHEA-COMP:11604"/>
        <dbReference type="ChEBI" id="CHEBI:15378"/>
        <dbReference type="ChEBI" id="CHEBI:29999"/>
        <dbReference type="ChEBI" id="CHEBI:30616"/>
        <dbReference type="ChEBI" id="CHEBI:83421"/>
        <dbReference type="ChEBI" id="CHEBI:456216"/>
        <dbReference type="EC" id="2.7.11.1"/>
    </reaction>
</comment>
<dbReference type="EC" id="2.7.11.1" evidence="1"/>
<dbReference type="OrthoDB" id="5979581at2759"/>
<keyword evidence="2" id="KW-0723">Serine/threonine-protein kinase</keyword>
<dbReference type="InterPro" id="IPR051334">
    <property type="entry name" value="SRPK"/>
</dbReference>
<evidence type="ECO:0000313" key="11">
    <source>
        <dbReference type="EMBL" id="PYH37488.1"/>
    </source>
</evidence>
<dbReference type="PROSITE" id="PS00107">
    <property type="entry name" value="PROTEIN_KINASE_ATP"/>
    <property type="match status" value="1"/>
</dbReference>
<dbReference type="InterPro" id="IPR000719">
    <property type="entry name" value="Prot_kinase_dom"/>
</dbReference>
<dbReference type="InterPro" id="IPR011009">
    <property type="entry name" value="Kinase-like_dom_sf"/>
</dbReference>
<dbReference type="AlphaFoldDB" id="A0A318ZB18"/>
<feature type="domain" description="Protein kinase" evidence="10">
    <location>
        <begin position="53"/>
        <end position="390"/>
    </location>
</feature>
<dbReference type="GO" id="GO:0000245">
    <property type="term" value="P:spliceosomal complex assembly"/>
    <property type="evidence" value="ECO:0007669"/>
    <property type="project" value="TreeGrafter"/>
</dbReference>
<evidence type="ECO:0000256" key="9">
    <source>
        <dbReference type="PROSITE-ProRule" id="PRU10141"/>
    </source>
</evidence>
<dbReference type="RefSeq" id="XP_025482966.1">
    <property type="nucleotide sequence ID" value="XM_025619169.1"/>
</dbReference>
<evidence type="ECO:0000259" key="10">
    <source>
        <dbReference type="PROSITE" id="PS50011"/>
    </source>
</evidence>
<evidence type="ECO:0000256" key="3">
    <source>
        <dbReference type="ARBA" id="ARBA00022679"/>
    </source>
</evidence>
<evidence type="ECO:0000256" key="8">
    <source>
        <dbReference type="ARBA" id="ARBA00048679"/>
    </source>
</evidence>
<gene>
    <name evidence="11" type="ORF">BO87DRAFT_301647</name>
</gene>
<dbReference type="PANTHER" id="PTHR47634:SF9">
    <property type="entry name" value="PROTEIN KINASE DOMAIN-CONTAINING PROTEIN-RELATED"/>
    <property type="match status" value="1"/>
</dbReference>
<evidence type="ECO:0000256" key="2">
    <source>
        <dbReference type="ARBA" id="ARBA00022527"/>
    </source>
</evidence>
<dbReference type="SMART" id="SM00220">
    <property type="entry name" value="S_TKc"/>
    <property type="match status" value="1"/>
</dbReference>
<accession>A0A318ZB18</accession>
<dbReference type="InterPro" id="IPR017441">
    <property type="entry name" value="Protein_kinase_ATP_BS"/>
</dbReference>
<dbReference type="EMBL" id="KZ821450">
    <property type="protein sequence ID" value="PYH37488.1"/>
    <property type="molecule type" value="Genomic_DNA"/>
</dbReference>
<keyword evidence="3" id="KW-0808">Transferase</keyword>
<dbReference type="PANTHER" id="PTHR47634">
    <property type="entry name" value="PROTEIN KINASE DOMAIN-CONTAINING PROTEIN-RELATED"/>
    <property type="match status" value="1"/>
</dbReference>
<keyword evidence="5" id="KW-0418">Kinase</keyword>
<dbReference type="GO" id="GO:0050684">
    <property type="term" value="P:regulation of mRNA processing"/>
    <property type="evidence" value="ECO:0007669"/>
    <property type="project" value="TreeGrafter"/>
</dbReference>
<keyword evidence="12" id="KW-1185">Reference proteome</keyword>
<dbReference type="GO" id="GO:0005524">
    <property type="term" value="F:ATP binding"/>
    <property type="evidence" value="ECO:0007669"/>
    <property type="project" value="UniProtKB-UniRule"/>
</dbReference>
<dbReference type="SUPFAM" id="SSF56112">
    <property type="entry name" value="Protein kinase-like (PK-like)"/>
    <property type="match status" value="1"/>
</dbReference>
<proteinExistence type="predicted"/>
<keyword evidence="6 9" id="KW-0067">ATP-binding</keyword>
<sequence>MSSPKWKCSSRTFPTSEFQLLDPGIKIEEERLPTYFPEKYYPVRQGEIFNDRYQAIAKVGFGVTSTVWFARDLAEFTHVILKIYVSGQGRDHELNVYKHIDSIDTDHPGKKYIRKLFDHFYINNTQGRHLCLVHQALGMNTSDLLQLKHGHRMTLEGMKPAIRQVLGALDFLHSVAHIIHTDLQLKNLLLPAPSPEVLSEFEEQISSKPAPRKVLQDRTIYTSSPFPAGDGLPLLGDLGEARFAEEEQCDNIMPDYYRAPEVILKTNWDYKVDIWSVGMVAWDIVSPKTIIRGKIVDDTWDDGAHIAELVALLGPPSPEFVKKANMSWVFWDESGEWKDLVPIPDRSFEKLAADIQGEDVEGFLRWLRLALQWNPEDRPTAVELLMDPWLMKGLNLRKKS</sequence>